<dbReference type="PANTHER" id="PTHR43271">
    <property type="entry name" value="BLL2771 PROTEIN"/>
    <property type="match status" value="1"/>
</dbReference>
<keyword evidence="4" id="KW-1003">Cell membrane</keyword>
<feature type="transmembrane region" description="Helical" evidence="8">
    <location>
        <begin position="218"/>
        <end position="240"/>
    </location>
</feature>
<proteinExistence type="inferred from homology"/>
<evidence type="ECO:0000256" key="1">
    <source>
        <dbReference type="ARBA" id="ARBA00004651"/>
    </source>
</evidence>
<evidence type="ECO:0000256" key="5">
    <source>
        <dbReference type="ARBA" id="ARBA00022692"/>
    </source>
</evidence>
<feature type="transmembrane region" description="Helical" evidence="8">
    <location>
        <begin position="194"/>
        <end position="212"/>
    </location>
</feature>
<evidence type="ECO:0000256" key="3">
    <source>
        <dbReference type="ARBA" id="ARBA00022448"/>
    </source>
</evidence>
<feature type="transmembrane region" description="Helical" evidence="8">
    <location>
        <begin position="107"/>
        <end position="127"/>
    </location>
</feature>
<comment type="similarity">
    <text evidence="2">Belongs to the major facilitator superfamily.</text>
</comment>
<feature type="transmembrane region" description="Helical" evidence="8">
    <location>
        <begin position="392"/>
        <end position="414"/>
    </location>
</feature>
<feature type="domain" description="Major facilitator superfamily (MFS) profile" evidence="9">
    <location>
        <begin position="69"/>
        <end position="448"/>
    </location>
</feature>
<sequence>MLTKGNAAARCRSTLFEMIYLCMAAAFKQRHWPGLHEQCELNDEGMETIKTATQSSLFAEQGSRDYKQIIRAMLIAGISTFAQLYFLQPMLPVLSRYFNITPAHSSLVISAATLGLACGLFLGTFISDKFKRKSLMSAAMIISSVLTIAAAFVDHFPVLVLLSICKGIALSGVAAIAMAYIGEEVAPAALSRTMSRYIVGTIVGGMTGRVVANFLAAWFSWQTISCIIGCACLLLSFEFLRRLPASRHFKPRKQSRKALIAGLLKSVQDKVLLSLCIFAGLAMGAFVSVYNYLGFRLEAVPFQLPHQVIACIFVMYAAGIGGSLVAVPLIKRLGAYRALNILSGMSLLGLLFTWPDKLVFVILGLCLFTVGFFGAHTIASSGAGARTPHNRAVAASLYLLFYYIGSSLLGSFSGVAMHSYGWNGIVVLLGVVLTVALLLTLMLKRRSV</sequence>
<evidence type="ECO:0000256" key="6">
    <source>
        <dbReference type="ARBA" id="ARBA00022989"/>
    </source>
</evidence>
<dbReference type="InterPro" id="IPR020846">
    <property type="entry name" value="MFS_dom"/>
</dbReference>
<evidence type="ECO:0000256" key="8">
    <source>
        <dbReference type="SAM" id="Phobius"/>
    </source>
</evidence>
<evidence type="ECO:0000313" key="11">
    <source>
        <dbReference type="Proteomes" id="UP000261284"/>
    </source>
</evidence>
<dbReference type="Pfam" id="PF07690">
    <property type="entry name" value="MFS_1"/>
    <property type="match status" value="1"/>
</dbReference>
<comment type="subcellular location">
    <subcellularLocation>
        <location evidence="1">Cell membrane</location>
        <topology evidence="1">Multi-pass membrane protein</topology>
    </subcellularLocation>
</comment>
<dbReference type="PANTHER" id="PTHR43271:SF1">
    <property type="entry name" value="INNER MEMBRANE TRANSPORT PROTEIN YNFM"/>
    <property type="match status" value="1"/>
</dbReference>
<evidence type="ECO:0000259" key="9">
    <source>
        <dbReference type="PROSITE" id="PS50850"/>
    </source>
</evidence>
<dbReference type="PROSITE" id="PS50850">
    <property type="entry name" value="MFS"/>
    <property type="match status" value="1"/>
</dbReference>
<organism evidence="10 11">
    <name type="scientific">Deminuibacter soli</name>
    <dbReference type="NCBI Taxonomy" id="2291815"/>
    <lineage>
        <taxon>Bacteria</taxon>
        <taxon>Pseudomonadati</taxon>
        <taxon>Bacteroidota</taxon>
        <taxon>Chitinophagia</taxon>
        <taxon>Chitinophagales</taxon>
        <taxon>Chitinophagaceae</taxon>
        <taxon>Deminuibacter</taxon>
    </lineage>
</organism>
<dbReference type="EMBL" id="QTJU01000002">
    <property type="protein sequence ID" value="RFM29047.1"/>
    <property type="molecule type" value="Genomic_DNA"/>
</dbReference>
<dbReference type="InterPro" id="IPR036259">
    <property type="entry name" value="MFS_trans_sf"/>
</dbReference>
<dbReference type="GO" id="GO:0022857">
    <property type="term" value="F:transmembrane transporter activity"/>
    <property type="evidence" value="ECO:0007669"/>
    <property type="project" value="InterPro"/>
</dbReference>
<dbReference type="GO" id="GO:0005886">
    <property type="term" value="C:plasma membrane"/>
    <property type="evidence" value="ECO:0007669"/>
    <property type="project" value="UniProtKB-SubCell"/>
</dbReference>
<comment type="caution">
    <text evidence="10">The sequence shown here is derived from an EMBL/GenBank/DDBJ whole genome shotgun (WGS) entry which is preliminary data.</text>
</comment>
<evidence type="ECO:0000256" key="4">
    <source>
        <dbReference type="ARBA" id="ARBA00022475"/>
    </source>
</evidence>
<dbReference type="InterPro" id="IPR011701">
    <property type="entry name" value="MFS"/>
</dbReference>
<dbReference type="Proteomes" id="UP000261284">
    <property type="component" value="Unassembled WGS sequence"/>
</dbReference>
<protein>
    <submittedName>
        <fullName evidence="10">MFS transporter</fullName>
    </submittedName>
</protein>
<feature type="transmembrane region" description="Helical" evidence="8">
    <location>
        <begin position="305"/>
        <end position="327"/>
    </location>
</feature>
<keyword evidence="3" id="KW-0813">Transport</keyword>
<evidence type="ECO:0000313" key="10">
    <source>
        <dbReference type="EMBL" id="RFM29047.1"/>
    </source>
</evidence>
<reference evidence="10 11" key="1">
    <citation type="submission" date="2018-08" db="EMBL/GenBank/DDBJ databases">
        <title>Chitinophagaceae sp. K23C18032701, a novel bacterium isolated from forest soil.</title>
        <authorList>
            <person name="Wang C."/>
        </authorList>
    </citation>
    <scope>NUCLEOTIDE SEQUENCE [LARGE SCALE GENOMIC DNA]</scope>
    <source>
        <strain evidence="10 11">K23C18032701</strain>
    </source>
</reference>
<accession>A0A3E1NMC1</accession>
<dbReference type="Gene3D" id="1.20.1250.20">
    <property type="entry name" value="MFS general substrate transporter like domains"/>
    <property type="match status" value="1"/>
</dbReference>
<gene>
    <name evidence="10" type="ORF">DXN05_09810</name>
</gene>
<dbReference type="SUPFAM" id="SSF103473">
    <property type="entry name" value="MFS general substrate transporter"/>
    <property type="match status" value="1"/>
</dbReference>
<keyword evidence="7 8" id="KW-0472">Membrane</keyword>
<feature type="transmembrane region" description="Helical" evidence="8">
    <location>
        <begin position="159"/>
        <end position="182"/>
    </location>
</feature>
<dbReference type="CDD" id="cd17324">
    <property type="entry name" value="MFS_NepI_like"/>
    <property type="match status" value="1"/>
</dbReference>
<feature type="transmembrane region" description="Helical" evidence="8">
    <location>
        <begin position="358"/>
        <end position="380"/>
    </location>
</feature>
<feature type="transmembrane region" description="Helical" evidence="8">
    <location>
        <begin position="69"/>
        <end position="87"/>
    </location>
</feature>
<dbReference type="AlphaFoldDB" id="A0A3E1NMC1"/>
<feature type="transmembrane region" description="Helical" evidence="8">
    <location>
        <begin position="134"/>
        <end position="153"/>
    </location>
</feature>
<evidence type="ECO:0000256" key="7">
    <source>
        <dbReference type="ARBA" id="ARBA00023136"/>
    </source>
</evidence>
<feature type="transmembrane region" description="Helical" evidence="8">
    <location>
        <begin position="271"/>
        <end position="293"/>
    </location>
</feature>
<keyword evidence="6 8" id="KW-1133">Transmembrane helix</keyword>
<feature type="transmembrane region" description="Helical" evidence="8">
    <location>
        <begin position="420"/>
        <end position="443"/>
    </location>
</feature>
<name>A0A3E1NMC1_9BACT</name>
<feature type="transmembrane region" description="Helical" evidence="8">
    <location>
        <begin position="334"/>
        <end position="352"/>
    </location>
</feature>
<keyword evidence="5 8" id="KW-0812">Transmembrane</keyword>
<evidence type="ECO:0000256" key="2">
    <source>
        <dbReference type="ARBA" id="ARBA00008335"/>
    </source>
</evidence>
<keyword evidence="11" id="KW-1185">Reference proteome</keyword>